<dbReference type="GeneID" id="19278897"/>
<feature type="chain" id="PRO_5004835039" description="Putative peptidase domain-containing protein" evidence="4">
    <location>
        <begin position="26"/>
        <end position="292"/>
    </location>
</feature>
<sequence length="292" mass="31843">MRLSTLTSAFVPLVLVGATIQRRQAAVTVTETVTAAAASPTQWQWNLGASNAWPIHESCNATERALLKRGLDEAAILASHARDHILRFGNSSDFYQKYFGSAPSGEVIGWFEKLVHGDRGAYKFRCDNPDGNCALDGWGGHWRGENATEETVICPLSYETRKPLDGMCGYGYTVAQGSLNFYFASDLIHRFFHMPSIGEGVVEHYADDYADCLQLAIDNPLEAVRNTHTLQYFALDVYAFDIALPNDGCTGKVEESSSEDTTATTTAVTTARTTTTAAAECHTHSNGDVHCS</sequence>
<keyword evidence="2" id="KW-0325">Glycoprotein</keyword>
<dbReference type="KEGG" id="pfy:PFICI_13884"/>
<comment type="similarity">
    <text evidence="3">Belongs to the ZPS1 family.</text>
</comment>
<dbReference type="HOGENOM" id="CLU_048223_0_0_1"/>
<dbReference type="InParanoid" id="W3WJG2"/>
<proteinExistence type="inferred from homology"/>
<dbReference type="RefSeq" id="XP_007840656.1">
    <property type="nucleotide sequence ID" value="XM_007842465.1"/>
</dbReference>
<keyword evidence="7" id="KW-1185">Reference proteome</keyword>
<dbReference type="FunCoup" id="W3WJG2">
    <property type="interactions" value="20"/>
</dbReference>
<dbReference type="Proteomes" id="UP000030651">
    <property type="component" value="Unassembled WGS sequence"/>
</dbReference>
<dbReference type="Gene3D" id="3.40.390.10">
    <property type="entry name" value="Collagenase (Catalytic Domain)"/>
    <property type="match status" value="1"/>
</dbReference>
<name>W3WJG2_PESFW</name>
<evidence type="ECO:0000256" key="2">
    <source>
        <dbReference type="ARBA" id="ARBA00023180"/>
    </source>
</evidence>
<dbReference type="GO" id="GO:0008237">
    <property type="term" value="F:metallopeptidase activity"/>
    <property type="evidence" value="ECO:0007669"/>
    <property type="project" value="InterPro"/>
</dbReference>
<keyword evidence="1 4" id="KW-0732">Signal</keyword>
<dbReference type="Pfam" id="PF13933">
    <property type="entry name" value="HRXXH"/>
    <property type="match status" value="1"/>
</dbReference>
<dbReference type="InterPro" id="IPR024079">
    <property type="entry name" value="MetalloPept_cat_dom_sf"/>
</dbReference>
<dbReference type="OMA" id="CNATQRR"/>
<protein>
    <recommendedName>
        <fullName evidence="5">Putative peptidase domain-containing protein</fullName>
    </recommendedName>
</protein>
<accession>W3WJG2</accession>
<dbReference type="STRING" id="1229662.W3WJG2"/>
<dbReference type="InterPro" id="IPR029482">
    <property type="entry name" value="HRXXH"/>
</dbReference>
<evidence type="ECO:0000256" key="1">
    <source>
        <dbReference type="ARBA" id="ARBA00022729"/>
    </source>
</evidence>
<dbReference type="InterPro" id="IPR039124">
    <property type="entry name" value="PRA1-like"/>
</dbReference>
<dbReference type="GO" id="GO:0009986">
    <property type="term" value="C:cell surface"/>
    <property type="evidence" value="ECO:0007669"/>
    <property type="project" value="TreeGrafter"/>
</dbReference>
<organism evidence="6 7">
    <name type="scientific">Pestalotiopsis fici (strain W106-1 / CGMCC3.15140)</name>
    <dbReference type="NCBI Taxonomy" id="1229662"/>
    <lineage>
        <taxon>Eukaryota</taxon>
        <taxon>Fungi</taxon>
        <taxon>Dikarya</taxon>
        <taxon>Ascomycota</taxon>
        <taxon>Pezizomycotina</taxon>
        <taxon>Sordariomycetes</taxon>
        <taxon>Xylariomycetidae</taxon>
        <taxon>Amphisphaeriales</taxon>
        <taxon>Sporocadaceae</taxon>
        <taxon>Pestalotiopsis</taxon>
    </lineage>
</organism>
<feature type="domain" description="Putative peptidase" evidence="5">
    <location>
        <begin position="18"/>
        <end position="252"/>
    </location>
</feature>
<dbReference type="PANTHER" id="PTHR39399:SF1">
    <property type="entry name" value="PROTEIN ZPS1"/>
    <property type="match status" value="1"/>
</dbReference>
<dbReference type="GO" id="GO:0005178">
    <property type="term" value="F:integrin binding"/>
    <property type="evidence" value="ECO:0007669"/>
    <property type="project" value="TreeGrafter"/>
</dbReference>
<dbReference type="GO" id="GO:0009277">
    <property type="term" value="C:fungal-type cell wall"/>
    <property type="evidence" value="ECO:0007669"/>
    <property type="project" value="TreeGrafter"/>
</dbReference>
<dbReference type="PANTHER" id="PTHR39399">
    <property type="entry name" value="PROTEIN ZPS1"/>
    <property type="match status" value="1"/>
</dbReference>
<dbReference type="eggNOG" id="ENOG502RTN8">
    <property type="taxonomic scope" value="Eukaryota"/>
</dbReference>
<feature type="signal peptide" evidence="4">
    <location>
        <begin position="1"/>
        <end position="25"/>
    </location>
</feature>
<dbReference type="EMBL" id="KI912120">
    <property type="protein sequence ID" value="ETS74018.1"/>
    <property type="molecule type" value="Genomic_DNA"/>
</dbReference>
<evidence type="ECO:0000313" key="7">
    <source>
        <dbReference type="Proteomes" id="UP000030651"/>
    </source>
</evidence>
<reference evidence="7" key="1">
    <citation type="journal article" date="2015" name="BMC Genomics">
        <title>Genomic and transcriptomic analysis of the endophytic fungus Pestalotiopsis fici reveals its lifestyle and high potential for synthesis of natural products.</title>
        <authorList>
            <person name="Wang X."/>
            <person name="Zhang X."/>
            <person name="Liu L."/>
            <person name="Xiang M."/>
            <person name="Wang W."/>
            <person name="Sun X."/>
            <person name="Che Y."/>
            <person name="Guo L."/>
            <person name="Liu G."/>
            <person name="Guo L."/>
            <person name="Wang C."/>
            <person name="Yin W.B."/>
            <person name="Stadler M."/>
            <person name="Zhang X."/>
            <person name="Liu X."/>
        </authorList>
    </citation>
    <scope>NUCLEOTIDE SEQUENCE [LARGE SCALE GENOMIC DNA]</scope>
    <source>
        <strain evidence="7">W106-1 / CGMCC3.15140</strain>
    </source>
</reference>
<dbReference type="GO" id="GO:0008270">
    <property type="term" value="F:zinc ion binding"/>
    <property type="evidence" value="ECO:0007669"/>
    <property type="project" value="TreeGrafter"/>
</dbReference>
<evidence type="ECO:0000256" key="3">
    <source>
        <dbReference type="ARBA" id="ARBA00060890"/>
    </source>
</evidence>
<dbReference type="GO" id="GO:0005576">
    <property type="term" value="C:extracellular region"/>
    <property type="evidence" value="ECO:0007669"/>
    <property type="project" value="TreeGrafter"/>
</dbReference>
<dbReference type="OrthoDB" id="4689212at2759"/>
<dbReference type="CDD" id="cd11307">
    <property type="entry name" value="M35_Asp_f2_like"/>
    <property type="match status" value="1"/>
</dbReference>
<evidence type="ECO:0000256" key="4">
    <source>
        <dbReference type="SAM" id="SignalP"/>
    </source>
</evidence>
<evidence type="ECO:0000259" key="5">
    <source>
        <dbReference type="Pfam" id="PF13933"/>
    </source>
</evidence>
<dbReference type="FunFam" id="3.40.390.10:FF:000043">
    <property type="entry name" value="Major allergen Asp F2"/>
    <property type="match status" value="1"/>
</dbReference>
<dbReference type="AlphaFoldDB" id="W3WJG2"/>
<gene>
    <name evidence="6" type="ORF">PFICI_13884</name>
</gene>
<evidence type="ECO:0000313" key="6">
    <source>
        <dbReference type="EMBL" id="ETS74018.1"/>
    </source>
</evidence>
<dbReference type="SUPFAM" id="SSF55486">
    <property type="entry name" value="Metalloproteases ('zincins'), catalytic domain"/>
    <property type="match status" value="1"/>
</dbReference>